<evidence type="ECO:0000313" key="9">
    <source>
        <dbReference type="EMBL" id="OGD85618.1"/>
    </source>
</evidence>
<dbReference type="EC" id="2.7.1.26" evidence="1"/>
<dbReference type="PANTHER" id="PTHR22749">
    <property type="entry name" value="RIBOFLAVIN KINASE/FMN ADENYLYLTRANSFERASE"/>
    <property type="match status" value="1"/>
</dbReference>
<comment type="catalytic activity">
    <reaction evidence="7">
        <text>riboflavin + ATP = FMN + ADP + H(+)</text>
        <dbReference type="Rhea" id="RHEA:14357"/>
        <dbReference type="ChEBI" id="CHEBI:15378"/>
        <dbReference type="ChEBI" id="CHEBI:30616"/>
        <dbReference type="ChEBI" id="CHEBI:57986"/>
        <dbReference type="ChEBI" id="CHEBI:58210"/>
        <dbReference type="ChEBI" id="CHEBI:456216"/>
        <dbReference type="EC" id="2.7.1.26"/>
    </reaction>
</comment>
<keyword evidence="6" id="KW-0067">ATP-binding</keyword>
<dbReference type="SMART" id="SM00904">
    <property type="entry name" value="Flavokinase"/>
    <property type="match status" value="1"/>
</dbReference>
<evidence type="ECO:0000256" key="1">
    <source>
        <dbReference type="ARBA" id="ARBA00012105"/>
    </source>
</evidence>
<name>A0A1F5G199_9BACT</name>
<accession>A0A1F5G199</accession>
<dbReference type="AlphaFoldDB" id="A0A1F5G199"/>
<dbReference type="Proteomes" id="UP000176317">
    <property type="component" value="Unassembled WGS sequence"/>
</dbReference>
<dbReference type="Gene3D" id="2.40.30.30">
    <property type="entry name" value="Riboflavin kinase-like"/>
    <property type="match status" value="1"/>
</dbReference>
<evidence type="ECO:0000313" key="10">
    <source>
        <dbReference type="Proteomes" id="UP000176317"/>
    </source>
</evidence>
<dbReference type="GO" id="GO:0005524">
    <property type="term" value="F:ATP binding"/>
    <property type="evidence" value="ECO:0007669"/>
    <property type="project" value="UniProtKB-KW"/>
</dbReference>
<evidence type="ECO:0000256" key="3">
    <source>
        <dbReference type="ARBA" id="ARBA00022643"/>
    </source>
</evidence>
<dbReference type="GO" id="GO:0009231">
    <property type="term" value="P:riboflavin biosynthetic process"/>
    <property type="evidence" value="ECO:0007669"/>
    <property type="project" value="InterPro"/>
</dbReference>
<proteinExistence type="predicted"/>
<comment type="caution">
    <text evidence="9">The sequence shown here is derived from an EMBL/GenBank/DDBJ whole genome shotgun (WGS) entry which is preliminary data.</text>
</comment>
<organism evidence="9 10">
    <name type="scientific">Candidatus Curtissbacteria bacterium RBG_13_35_7</name>
    <dbReference type="NCBI Taxonomy" id="1797705"/>
    <lineage>
        <taxon>Bacteria</taxon>
        <taxon>Candidatus Curtissiibacteriota</taxon>
    </lineage>
</organism>
<evidence type="ECO:0000256" key="7">
    <source>
        <dbReference type="ARBA" id="ARBA00047880"/>
    </source>
</evidence>
<evidence type="ECO:0000256" key="4">
    <source>
        <dbReference type="ARBA" id="ARBA00022679"/>
    </source>
</evidence>
<dbReference type="GO" id="GO:0008531">
    <property type="term" value="F:riboflavin kinase activity"/>
    <property type="evidence" value="ECO:0007669"/>
    <property type="project" value="UniProtKB-EC"/>
</dbReference>
<dbReference type="Pfam" id="PF01687">
    <property type="entry name" value="Flavokinase"/>
    <property type="match status" value="1"/>
</dbReference>
<dbReference type="InterPro" id="IPR015865">
    <property type="entry name" value="Riboflavin_kinase_bac/euk"/>
</dbReference>
<evidence type="ECO:0000256" key="5">
    <source>
        <dbReference type="ARBA" id="ARBA00022741"/>
    </source>
</evidence>
<dbReference type="PANTHER" id="PTHR22749:SF6">
    <property type="entry name" value="RIBOFLAVIN KINASE"/>
    <property type="match status" value="1"/>
</dbReference>
<keyword evidence="5" id="KW-0547">Nucleotide-binding</keyword>
<protein>
    <recommendedName>
        <fullName evidence="1">riboflavin kinase</fullName>
        <ecNumber evidence="1">2.7.1.26</ecNumber>
    </recommendedName>
</protein>
<evidence type="ECO:0000256" key="6">
    <source>
        <dbReference type="ARBA" id="ARBA00022840"/>
    </source>
</evidence>
<dbReference type="InterPro" id="IPR023465">
    <property type="entry name" value="Riboflavin_kinase_dom_sf"/>
</dbReference>
<keyword evidence="2" id="KW-0285">Flavoprotein</keyword>
<dbReference type="InterPro" id="IPR023468">
    <property type="entry name" value="Riboflavin_kinase"/>
</dbReference>
<evidence type="ECO:0000259" key="8">
    <source>
        <dbReference type="SMART" id="SM00904"/>
    </source>
</evidence>
<keyword evidence="4" id="KW-0808">Transferase</keyword>
<reference evidence="9 10" key="1">
    <citation type="journal article" date="2016" name="Nat. Commun.">
        <title>Thousands of microbial genomes shed light on interconnected biogeochemical processes in an aquifer system.</title>
        <authorList>
            <person name="Anantharaman K."/>
            <person name="Brown C.T."/>
            <person name="Hug L.A."/>
            <person name="Sharon I."/>
            <person name="Castelle C.J."/>
            <person name="Probst A.J."/>
            <person name="Thomas B.C."/>
            <person name="Singh A."/>
            <person name="Wilkins M.J."/>
            <person name="Karaoz U."/>
            <person name="Brodie E.L."/>
            <person name="Williams K.H."/>
            <person name="Hubbard S.S."/>
            <person name="Banfield J.F."/>
        </authorList>
    </citation>
    <scope>NUCLEOTIDE SEQUENCE [LARGE SCALE GENOMIC DNA]</scope>
</reference>
<keyword evidence="3" id="KW-0288">FMN</keyword>
<dbReference type="SUPFAM" id="SSF82114">
    <property type="entry name" value="Riboflavin kinase-like"/>
    <property type="match status" value="1"/>
</dbReference>
<feature type="domain" description="Riboflavin kinase" evidence="8">
    <location>
        <begin position="8"/>
        <end position="122"/>
    </location>
</feature>
<evidence type="ECO:0000256" key="2">
    <source>
        <dbReference type="ARBA" id="ARBA00022630"/>
    </source>
</evidence>
<dbReference type="GO" id="GO:0009398">
    <property type="term" value="P:FMN biosynthetic process"/>
    <property type="evidence" value="ECO:0007669"/>
    <property type="project" value="TreeGrafter"/>
</dbReference>
<gene>
    <name evidence="9" type="ORF">A2164_02100</name>
</gene>
<dbReference type="EMBL" id="MFAT01000061">
    <property type="protein sequence ID" value="OGD85618.1"/>
    <property type="molecule type" value="Genomic_DNA"/>
</dbReference>
<sequence>MKRRLRKLKVVKGKGRGKRIGMPTVNFDSSDIQDLDHGVYFCKVFVPDMYWGVMHFGPRPTFDEQNPSLEVHLFDFNNSQAVPDEMDLEIHSLIRGIVKFNSLDEMLEKINEDIRLAKKLINSS</sequence>